<feature type="region of interest" description="Disordered" evidence="1">
    <location>
        <begin position="892"/>
        <end position="1114"/>
    </location>
</feature>
<feature type="compositionally biased region" description="Polar residues" evidence="1">
    <location>
        <begin position="848"/>
        <end position="865"/>
    </location>
</feature>
<reference evidence="3" key="1">
    <citation type="submission" date="2025-08" db="UniProtKB">
        <authorList>
            <consortium name="RefSeq"/>
        </authorList>
    </citation>
    <scope>IDENTIFICATION</scope>
    <source>
        <tissue evidence="3">Whole organism</tissue>
    </source>
</reference>
<feature type="region of interest" description="Disordered" evidence="1">
    <location>
        <begin position="398"/>
        <end position="485"/>
    </location>
</feature>
<feature type="compositionally biased region" description="Polar residues" evidence="1">
    <location>
        <begin position="1051"/>
        <end position="1064"/>
    </location>
</feature>
<evidence type="ECO:0000313" key="3">
    <source>
        <dbReference type="RefSeq" id="XP_047739623.1"/>
    </source>
</evidence>
<keyword evidence="2" id="KW-1185">Reference proteome</keyword>
<evidence type="ECO:0000256" key="1">
    <source>
        <dbReference type="SAM" id="MobiDB-lite"/>
    </source>
</evidence>
<organism evidence="2 3">
    <name type="scientific">Hyalella azteca</name>
    <name type="common">Amphipod</name>
    <dbReference type="NCBI Taxonomy" id="294128"/>
    <lineage>
        <taxon>Eukaryota</taxon>
        <taxon>Metazoa</taxon>
        <taxon>Ecdysozoa</taxon>
        <taxon>Arthropoda</taxon>
        <taxon>Crustacea</taxon>
        <taxon>Multicrustacea</taxon>
        <taxon>Malacostraca</taxon>
        <taxon>Eumalacostraca</taxon>
        <taxon>Peracarida</taxon>
        <taxon>Amphipoda</taxon>
        <taxon>Senticaudata</taxon>
        <taxon>Talitrida</taxon>
        <taxon>Talitroidea</taxon>
        <taxon>Hyalellidae</taxon>
        <taxon>Hyalella</taxon>
    </lineage>
</organism>
<feature type="compositionally biased region" description="Polar residues" evidence="1">
    <location>
        <begin position="1019"/>
        <end position="1043"/>
    </location>
</feature>
<feature type="region of interest" description="Disordered" evidence="1">
    <location>
        <begin position="739"/>
        <end position="865"/>
    </location>
</feature>
<feature type="region of interest" description="Disordered" evidence="1">
    <location>
        <begin position="167"/>
        <end position="191"/>
    </location>
</feature>
<dbReference type="RefSeq" id="XP_047739623.1">
    <property type="nucleotide sequence ID" value="XM_047883667.1"/>
</dbReference>
<feature type="compositionally biased region" description="Polar residues" evidence="1">
    <location>
        <begin position="137"/>
        <end position="148"/>
    </location>
</feature>
<feature type="compositionally biased region" description="Polar residues" evidence="1">
    <location>
        <begin position="802"/>
        <end position="830"/>
    </location>
</feature>
<feature type="region of interest" description="Disordered" evidence="1">
    <location>
        <begin position="137"/>
        <end position="156"/>
    </location>
</feature>
<feature type="compositionally biased region" description="Polar residues" evidence="1">
    <location>
        <begin position="569"/>
        <end position="593"/>
    </location>
</feature>
<feature type="compositionally biased region" description="Low complexity" evidence="1">
    <location>
        <begin position="644"/>
        <end position="659"/>
    </location>
</feature>
<feature type="compositionally biased region" description="Polar residues" evidence="1">
    <location>
        <begin position="408"/>
        <end position="417"/>
    </location>
</feature>
<dbReference type="AlphaFoldDB" id="A0A979FR78"/>
<evidence type="ECO:0000313" key="2">
    <source>
        <dbReference type="Proteomes" id="UP000694843"/>
    </source>
</evidence>
<dbReference type="Proteomes" id="UP000694843">
    <property type="component" value="Unplaced"/>
</dbReference>
<protein>
    <submittedName>
        <fullName evidence="3">Uncharacterized protein LOC108681725</fullName>
    </submittedName>
</protein>
<feature type="compositionally biased region" description="Polar residues" evidence="1">
    <location>
        <begin position="172"/>
        <end position="191"/>
    </location>
</feature>
<accession>A0A979FR78</accession>
<name>A0A979FR78_HYAAZ</name>
<feature type="compositionally biased region" description="Polar residues" evidence="1">
    <location>
        <begin position="981"/>
        <end position="990"/>
    </location>
</feature>
<feature type="region of interest" description="Disordered" evidence="1">
    <location>
        <begin position="699"/>
        <end position="725"/>
    </location>
</feature>
<dbReference type="GeneID" id="108681725"/>
<gene>
    <name evidence="3" type="primary">LOC108681725</name>
</gene>
<feature type="region of interest" description="Disordered" evidence="1">
    <location>
        <begin position="568"/>
        <end position="625"/>
    </location>
</feature>
<feature type="region of interest" description="Disordered" evidence="1">
    <location>
        <begin position="641"/>
        <end position="682"/>
    </location>
</feature>
<feature type="compositionally biased region" description="Polar residues" evidence="1">
    <location>
        <begin position="465"/>
        <end position="485"/>
    </location>
</feature>
<feature type="region of interest" description="Disordered" evidence="1">
    <location>
        <begin position="529"/>
        <end position="554"/>
    </location>
</feature>
<sequence>MSQRNEGHLSGMHSLHRSVASVVSGMFPTAAAAGDRHDSHPIYPAAEIKTENLVEIEDEDLFASQATNDEQLGSQRGMDGDAYDALSQGSGMLSFSQVAKSYKEASQSLLGAGNDRGRQDSSVGFTQILEDINKNFETQYPDSSQRSSFGGEPRSLFSSASALSKNFRPGQDQYQSSPQSTERNVPLNNPNGNFSTSICRPLPLVPITPFSTNGNLINKSQSSFAVAPKQAFSVANGANRAPGNITNTFSATDNFSESFYSSPDTVGSFTDFGGPRGDPRESRDCSVPAYARAPPFARTQMASNKDTSALQAPKGREFANNQPGNIFLSAARGLKETESYNLSQEIPTNRGGVGKENDANAAGTRFADFFQRAGKPGNPFQQVDRSQNLVQMKDSNNNLAAGTELTDRTNVVSSQSDAAMEASDDGGKAESEAQKPTSSAPIRPVFGRSQKIAPNFKPVFKKPVINNSTGNERTNSVTNGSNSSELRGNLKASQMNGQKQMAVTGNSEKYSDTKCTSQVCKSTYSVKNEHNGSVSASIPHRSGEPSFNREALPEVKDVTVQGKLPLNLSPASASYESHVTTESNPGDQNSAFSATKEIIDSGKPSNSQSSKPLKLKKTNSVPKPKIIIKTERELCNLEDDEFMAAPTSSKSAKTAGAAKPKAHPKPKNGGREKPSSPWQQASHLAYFKQKMSFLYTGKTNPPSTVSVEGKGACKRGATSQAPKILKQVDEKLLFSDENVPDSANRIQQNKGKWQSSPVEQQENSTSEGGVCGEPSSYEINSSLVSNVGAPDSAPSREGFTPQAVSSPLPQSRALTPLPSSVSPIIHTSTCDNHHAPDSAPSREGFTPQAVSSPLPQSRVLTPLPSSVSPIIHTSTCDNHHVRQALYYSHDSSATSGVHDATSGAHDATSGTHDASPGAHDATSGERDSTSGVYDATSGVHDATSGAHDAPSGAHDATSGAHDAPSDVNDASSSSSWLGHGNATTESQSSVPDKPRRSVTDCSSEADDESDGGKDEFESDVNNKQTATCPLKSSATKTKQTNFVNPAKLAKNSKSFTMPSPQEQPWISAKKKSGTAATQLKTRPKSSDATRRRRSVAGSGGHPVEDLRRIQNLKT</sequence>
<dbReference type="KEGG" id="hazt:108681725"/>
<proteinExistence type="predicted"/>
<feature type="compositionally biased region" description="Polar residues" evidence="1">
    <location>
        <begin position="744"/>
        <end position="767"/>
    </location>
</feature>